<protein>
    <submittedName>
        <fullName evidence="1">Uncharacterized protein</fullName>
    </submittedName>
</protein>
<organism evidence="1 2">
    <name type="scientific">Providencia phage vB_PreS-PibeRecoleta</name>
    <dbReference type="NCBI Taxonomy" id="2761109"/>
    <lineage>
        <taxon>Viruses</taxon>
        <taxon>Duplodnaviria</taxon>
        <taxon>Heunggongvirae</taxon>
        <taxon>Uroviricota</taxon>
        <taxon>Caudoviricetes</taxon>
        <taxon>Casjensviridae</taxon>
        <taxon>Redjacvirus</taxon>
        <taxon>Redjacvirus piberecoleta</taxon>
    </lineage>
</organism>
<name>A0A7G5B104_9CAUD</name>
<evidence type="ECO:0000313" key="1">
    <source>
        <dbReference type="EMBL" id="QMV29977.1"/>
    </source>
</evidence>
<dbReference type="EMBL" id="MT675124">
    <property type="protein sequence ID" value="QMV29977.1"/>
    <property type="molecule type" value="Genomic_DNA"/>
</dbReference>
<dbReference type="KEGG" id="vg:62682497"/>
<dbReference type="Proteomes" id="UP000515430">
    <property type="component" value="Segment"/>
</dbReference>
<sequence>MKSIPAYYIKALELAAESAGARVGAFSRLPDINTPHGYLMRSRVAARPNGGFWFTWFCNREDASFAGMGGITAETLDILKTRIRGAYNRQHKGGTSNRAIELLRKRARG</sequence>
<evidence type="ECO:0000313" key="2">
    <source>
        <dbReference type="Proteomes" id="UP000515430"/>
    </source>
</evidence>
<accession>A0A7G5B104</accession>
<keyword evidence="2" id="KW-1185">Reference proteome</keyword>
<dbReference type="RefSeq" id="YP_009999863.1">
    <property type="nucleotide sequence ID" value="NC_053009.1"/>
</dbReference>
<reference evidence="2" key="1">
    <citation type="submission" date="2020-06" db="EMBL/GenBank/DDBJ databases">
        <title>Complete genome sequences of Providencia rettgeri bacteriophages PibeRecoleta, Stilesk and PatoteraRojo.</title>
        <authorList>
            <person name="Batinovic S."/>
            <person name="Chan H.T."/>
            <person name="Stiles J."/>
            <person name="Petrovski S."/>
        </authorList>
    </citation>
    <scope>NUCLEOTIDE SEQUENCE [LARGE SCALE GENOMIC DNA]</scope>
</reference>
<proteinExistence type="predicted"/>
<dbReference type="GeneID" id="62682497"/>